<sequence>MYSTRKTCNPSPFKVSRYSGKEPAMPEIKERPILFSAPMVRAILEGRKTVTRRALNAQALKNIGYGVQLGECHELPSEGPLHPNSIGYYIDFCPFGQLGDRLWVRETWQDVHPVQVIDRYSQLGRAGIPGPPGVTYHTIYRADGEYPKVHYTHEHPYRCIEPDPNHGFLGAADSGWTGWTPSIHMPRWASRILLEITDVRVERLQDITEAQAKAEGCFFTDYGQACFHGGRGIRDATECEYPASKHQQRPGWMWDKTNSYEQCLDSARHAFGNLWNSVGGDWEDNPWVWVVEFKRVTP</sequence>
<protein>
    <submittedName>
        <fullName evidence="1">Uncharacterized protein</fullName>
    </submittedName>
</protein>
<accession>A0A2H4J6Q1</accession>
<evidence type="ECO:0000313" key="1">
    <source>
        <dbReference type="EMBL" id="ASN68156.1"/>
    </source>
</evidence>
<reference evidence="1" key="1">
    <citation type="submission" date="2017-06" db="EMBL/GenBank/DDBJ databases">
        <title>Novel phages from South African skin metaviromes.</title>
        <authorList>
            <person name="van Zyl L.J."/>
            <person name="Abrahams Y."/>
            <person name="Stander E.A."/>
            <person name="Kirby B.M."/>
            <person name="Clavaud C."/>
            <person name="Farcet C."/>
            <person name="Breton L."/>
            <person name="Trindade M.I."/>
        </authorList>
    </citation>
    <scope>NUCLEOTIDE SEQUENCE</scope>
</reference>
<dbReference type="EMBL" id="MF417873">
    <property type="protein sequence ID" value="ASN68156.1"/>
    <property type="molecule type" value="Genomic_DNA"/>
</dbReference>
<organism evidence="1">
    <name type="scientific">uncultured Caudovirales phage</name>
    <dbReference type="NCBI Taxonomy" id="2100421"/>
    <lineage>
        <taxon>Viruses</taxon>
        <taxon>Duplodnaviria</taxon>
        <taxon>Heunggongvirae</taxon>
        <taxon>Uroviricota</taxon>
        <taxon>Caudoviricetes</taxon>
        <taxon>Peduoviridae</taxon>
        <taxon>Maltschvirus</taxon>
        <taxon>Maltschvirus maltsch</taxon>
    </lineage>
</organism>
<name>A0A2H4J6Q1_9CAUD</name>
<proteinExistence type="predicted"/>
<gene>
    <name evidence="1" type="ORF">7S5_35</name>
</gene>